<dbReference type="EMBL" id="KN837189">
    <property type="protein sequence ID" value="KIJ35408.1"/>
    <property type="molecule type" value="Genomic_DNA"/>
</dbReference>
<keyword evidence="3" id="KW-1185">Reference proteome</keyword>
<evidence type="ECO:0000256" key="1">
    <source>
        <dbReference type="SAM" id="MobiDB-lite"/>
    </source>
</evidence>
<dbReference type="InterPro" id="IPR053203">
    <property type="entry name" value="Cisplatin_resist-associated"/>
</dbReference>
<dbReference type="AlphaFoldDB" id="A0A0C9TY60"/>
<name>A0A0C9TY60_SPHS4</name>
<proteinExistence type="predicted"/>
<dbReference type="Proteomes" id="UP000054279">
    <property type="component" value="Unassembled WGS sequence"/>
</dbReference>
<sequence length="375" mass="40706">METGSNPTPSLRSAATSISSSASSTLVAPSSTSPKARKVSSGRGGSGNLVKPSKLKSEFEDDFKTAQKRLMDGSMVVKAQINYVGRAGTGNIHAAAKQRDTPYDFMLDPDDTYEESVKQKAKEARSTAKCATGRGGTGNVVRKTDKQKKIKPSKGKRSWHRLVISTPSSSRSVLSFASGPSAASSSTLARSTSSLSPVSPFSPFFSSSSNGSIMSPQESQITLNDGTISPERLGGKTSFTYGLSRGAASMSSFVSPVPLEYIQEPHEENLLASSKSNRWWKLPRRQDKEEEVSPGPEPVLDLHRQFRCADTRSILSEETAEDLDSEIVHIGSDWEEDDLDPIEEVDDGDIDFSEPQVHEMDDIQRVTETLRLCSF</sequence>
<evidence type="ECO:0000313" key="2">
    <source>
        <dbReference type="EMBL" id="KIJ35408.1"/>
    </source>
</evidence>
<dbReference type="PANTHER" id="PTHR34693">
    <property type="entry name" value="PROTEIN PAR32"/>
    <property type="match status" value="1"/>
</dbReference>
<dbReference type="Pfam" id="PF12223">
    <property type="entry name" value="DUF3602"/>
    <property type="match status" value="1"/>
</dbReference>
<feature type="region of interest" description="Disordered" evidence="1">
    <location>
        <begin position="123"/>
        <end position="230"/>
    </location>
</feature>
<evidence type="ECO:0000313" key="3">
    <source>
        <dbReference type="Proteomes" id="UP000054279"/>
    </source>
</evidence>
<organism evidence="2 3">
    <name type="scientific">Sphaerobolus stellatus (strain SS14)</name>
    <dbReference type="NCBI Taxonomy" id="990650"/>
    <lineage>
        <taxon>Eukaryota</taxon>
        <taxon>Fungi</taxon>
        <taxon>Dikarya</taxon>
        <taxon>Basidiomycota</taxon>
        <taxon>Agaricomycotina</taxon>
        <taxon>Agaricomycetes</taxon>
        <taxon>Phallomycetidae</taxon>
        <taxon>Geastrales</taxon>
        <taxon>Sphaerobolaceae</taxon>
        <taxon>Sphaerobolus</taxon>
    </lineage>
</organism>
<dbReference type="HOGENOM" id="CLU_738034_0_0_1"/>
<feature type="region of interest" description="Disordered" evidence="1">
    <location>
        <begin position="1"/>
        <end position="54"/>
    </location>
</feature>
<feature type="compositionally biased region" description="Basic residues" evidence="1">
    <location>
        <begin position="145"/>
        <end position="160"/>
    </location>
</feature>
<feature type="compositionally biased region" description="Low complexity" evidence="1">
    <location>
        <begin position="9"/>
        <end position="34"/>
    </location>
</feature>
<dbReference type="PANTHER" id="PTHR34693:SF1">
    <property type="entry name" value="PROTEIN PAR32"/>
    <property type="match status" value="1"/>
</dbReference>
<accession>A0A0C9TY60</accession>
<feature type="compositionally biased region" description="Polar residues" evidence="1">
    <location>
        <begin position="217"/>
        <end position="227"/>
    </location>
</feature>
<feature type="compositionally biased region" description="Low complexity" evidence="1">
    <location>
        <begin position="175"/>
        <end position="216"/>
    </location>
</feature>
<reference evidence="2 3" key="1">
    <citation type="submission" date="2014-06" db="EMBL/GenBank/DDBJ databases">
        <title>Evolutionary Origins and Diversification of the Mycorrhizal Mutualists.</title>
        <authorList>
            <consortium name="DOE Joint Genome Institute"/>
            <consortium name="Mycorrhizal Genomics Consortium"/>
            <person name="Kohler A."/>
            <person name="Kuo A."/>
            <person name="Nagy L.G."/>
            <person name="Floudas D."/>
            <person name="Copeland A."/>
            <person name="Barry K.W."/>
            <person name="Cichocki N."/>
            <person name="Veneault-Fourrey C."/>
            <person name="LaButti K."/>
            <person name="Lindquist E.A."/>
            <person name="Lipzen A."/>
            <person name="Lundell T."/>
            <person name="Morin E."/>
            <person name="Murat C."/>
            <person name="Riley R."/>
            <person name="Ohm R."/>
            <person name="Sun H."/>
            <person name="Tunlid A."/>
            <person name="Henrissat B."/>
            <person name="Grigoriev I.V."/>
            <person name="Hibbett D.S."/>
            <person name="Martin F."/>
        </authorList>
    </citation>
    <scope>NUCLEOTIDE SEQUENCE [LARGE SCALE GENOMIC DNA]</scope>
    <source>
        <strain evidence="2 3">SS14</strain>
    </source>
</reference>
<gene>
    <name evidence="2" type="ORF">M422DRAFT_51513</name>
</gene>
<dbReference type="InterPro" id="IPR022024">
    <property type="entry name" value="DUF3602"/>
</dbReference>
<protein>
    <submittedName>
        <fullName evidence="2">Uncharacterized protein</fullName>
    </submittedName>
</protein>